<keyword evidence="2" id="KW-1185">Reference proteome</keyword>
<accession>A0A1V9YPK3</accession>
<dbReference type="PANTHER" id="PTHR38566:SF1">
    <property type="entry name" value="CHROMOSOME UNDETERMINED SCAFFOLD_18, WHOLE GENOME SHOTGUN SEQUENCE"/>
    <property type="match status" value="1"/>
</dbReference>
<dbReference type="AlphaFoldDB" id="A0A1V9YPK3"/>
<proteinExistence type="predicted"/>
<comment type="caution">
    <text evidence="1">The sequence shown here is derived from an EMBL/GenBank/DDBJ whole genome shotgun (WGS) entry which is preliminary data.</text>
</comment>
<gene>
    <name evidence="1" type="ORF">ACHHYP_08416</name>
</gene>
<organism evidence="1 2">
    <name type="scientific">Achlya hypogyna</name>
    <name type="common">Oomycete</name>
    <name type="synonym">Protoachlya hypogyna</name>
    <dbReference type="NCBI Taxonomy" id="1202772"/>
    <lineage>
        <taxon>Eukaryota</taxon>
        <taxon>Sar</taxon>
        <taxon>Stramenopiles</taxon>
        <taxon>Oomycota</taxon>
        <taxon>Saprolegniomycetes</taxon>
        <taxon>Saprolegniales</taxon>
        <taxon>Achlyaceae</taxon>
        <taxon>Achlya</taxon>
    </lineage>
</organism>
<evidence type="ECO:0000313" key="2">
    <source>
        <dbReference type="Proteomes" id="UP000243579"/>
    </source>
</evidence>
<dbReference type="EMBL" id="JNBR01001430">
    <property type="protein sequence ID" value="OQR87652.1"/>
    <property type="molecule type" value="Genomic_DNA"/>
</dbReference>
<name>A0A1V9YPK3_ACHHY</name>
<dbReference type="OrthoDB" id="430647at2759"/>
<dbReference type="PANTHER" id="PTHR38566">
    <property type="entry name" value="RNA_LIG_T4_1 DOMAIN-CONTAINING PROTEIN"/>
    <property type="match status" value="1"/>
</dbReference>
<evidence type="ECO:0000313" key="1">
    <source>
        <dbReference type="EMBL" id="OQR87652.1"/>
    </source>
</evidence>
<protein>
    <submittedName>
        <fullName evidence="1">Uncharacterized protein</fullName>
    </submittedName>
</protein>
<dbReference type="Proteomes" id="UP000243579">
    <property type="component" value="Unassembled WGS sequence"/>
</dbReference>
<reference evidence="1 2" key="1">
    <citation type="journal article" date="2014" name="Genome Biol. Evol.">
        <title>The secreted proteins of Achlya hypogyna and Thraustotheca clavata identify the ancestral oomycete secretome and reveal gene acquisitions by horizontal gene transfer.</title>
        <authorList>
            <person name="Misner I."/>
            <person name="Blouin N."/>
            <person name="Leonard G."/>
            <person name="Richards T.A."/>
            <person name="Lane C.E."/>
        </authorList>
    </citation>
    <scope>NUCLEOTIDE SEQUENCE [LARGE SCALE GENOMIC DNA]</scope>
    <source>
        <strain evidence="1 2">ATCC 48635</strain>
    </source>
</reference>
<sequence>MFAPTHTKLSASLLRAVEAILVDAPPEHAVHYTQGLAQIRAYMRATHAGPDGAPMAFRDMVLKWSSTWEEHVATAKASPIAMATERAMLPILDGLAGIDIRVAARGRPDDAIYNSDEYARKYLPRGNYVAKWTLDETTTAYFPLVRAYPKFTGHEDDGELAASEETLAPEALSKYFTKPVSETASVISTVKENGEAAHLAVLKKADGSFIYLVGSKNVHMAISCEADIDKAIAIGSAPGQNPFAGARPVAYGLLRMLASLTPAKRELFCEFLWQTRLTASFELLCPAHQHVELLDVPEDTPVLFGLSFPVLQSQPGVEICMNPLLGLALARRCGVRTVAFAVVPHTGTELKDVLAAIKSGYQTEGKVNLYVDATGAVIGLQKYKTAWYVSLRAIREKAKSLLTAILGKKKKLPVDEALALSHKQLTKRFEAIRGWLQLRPESAAAYCALGQAFTTYVATVRLASCSGNVSAQKTVQHEVTDLFPVVWREFLAATGHSDKIDCA</sequence>